<organism evidence="1 2">
    <name type="scientific">Sutcliffiella horikoshii</name>
    <dbReference type="NCBI Taxonomy" id="79883"/>
    <lineage>
        <taxon>Bacteria</taxon>
        <taxon>Bacillati</taxon>
        <taxon>Bacillota</taxon>
        <taxon>Bacilli</taxon>
        <taxon>Bacillales</taxon>
        <taxon>Bacillaceae</taxon>
        <taxon>Sutcliffiella</taxon>
    </lineage>
</organism>
<evidence type="ECO:0000313" key="1">
    <source>
        <dbReference type="EMBL" id="TYS71036.1"/>
    </source>
</evidence>
<sequence length="180" mass="21190">MYRIPVPYLKLTEDFKIINVSQSVTHIFYPVTSFLDLVDLDSRAKLKQIKTTPSPGVMELNLKTTDSPTTLFTVYFHYQQKEKLIHLVCMNETSAFQHVQLEFQQWRKQLENNEWNEVVTTNLEPDTSFEFYKKQAERKITTINDLLGIIQDDLSEVGKLEYIKLIQSELKDIKELLRSK</sequence>
<dbReference type="Proteomes" id="UP000322524">
    <property type="component" value="Unassembled WGS sequence"/>
</dbReference>
<proteinExistence type="predicted"/>
<comment type="caution">
    <text evidence="1">The sequence shown here is derived from an EMBL/GenBank/DDBJ whole genome shotgun (WGS) entry which is preliminary data.</text>
</comment>
<dbReference type="EMBL" id="VTEV01000001">
    <property type="protein sequence ID" value="TYS71036.1"/>
    <property type="molecule type" value="Genomic_DNA"/>
</dbReference>
<protein>
    <submittedName>
        <fullName evidence="1">Uncharacterized protein</fullName>
    </submittedName>
</protein>
<dbReference type="OrthoDB" id="2624594at2"/>
<reference evidence="1 2" key="1">
    <citation type="submission" date="2019-08" db="EMBL/GenBank/DDBJ databases">
        <title>Bacillus genomes from the desert of Cuatro Cienegas, Coahuila.</title>
        <authorList>
            <person name="Olmedo-Alvarez G."/>
        </authorList>
    </citation>
    <scope>NUCLEOTIDE SEQUENCE [LARGE SCALE GENOMIC DNA]</scope>
    <source>
        <strain evidence="1 2">CH28_1T</strain>
    </source>
</reference>
<name>A0A5D4T9V0_9BACI</name>
<accession>A0A5D4T9V0</accession>
<dbReference type="RefSeq" id="WP_148986934.1">
    <property type="nucleotide sequence ID" value="NZ_VTEV01000001.1"/>
</dbReference>
<dbReference type="AlphaFoldDB" id="A0A5D4T9V0"/>
<evidence type="ECO:0000313" key="2">
    <source>
        <dbReference type="Proteomes" id="UP000322524"/>
    </source>
</evidence>
<gene>
    <name evidence="1" type="ORF">FZC76_03845</name>
</gene>